<feature type="transmembrane region" description="Helical" evidence="7">
    <location>
        <begin position="192"/>
        <end position="210"/>
    </location>
</feature>
<comment type="function">
    <text evidence="1 7">Involved in the import of GDP-mannose from the cytoplasm into the Golgi lumen.</text>
</comment>
<evidence type="ECO:0000313" key="9">
    <source>
        <dbReference type="EMBL" id="KAK4249926.1"/>
    </source>
</evidence>
<reference evidence="9" key="2">
    <citation type="submission" date="2023-05" db="EMBL/GenBank/DDBJ databases">
        <authorList>
            <consortium name="Lawrence Berkeley National Laboratory"/>
            <person name="Steindorff A."/>
            <person name="Hensen N."/>
            <person name="Bonometti L."/>
            <person name="Westerberg I."/>
            <person name="Brannstrom I.O."/>
            <person name="Guillou S."/>
            <person name="Cros-Aarteil S."/>
            <person name="Calhoun S."/>
            <person name="Haridas S."/>
            <person name="Kuo A."/>
            <person name="Mondo S."/>
            <person name="Pangilinan J."/>
            <person name="Riley R."/>
            <person name="Labutti K."/>
            <person name="Andreopoulos B."/>
            <person name="Lipzen A."/>
            <person name="Chen C."/>
            <person name="Yanf M."/>
            <person name="Daum C."/>
            <person name="Ng V."/>
            <person name="Clum A."/>
            <person name="Ohm R."/>
            <person name="Martin F."/>
            <person name="Silar P."/>
            <person name="Natvig D."/>
            <person name="Lalanne C."/>
            <person name="Gautier V."/>
            <person name="Ament-Velasquez S.L."/>
            <person name="Kruys A."/>
            <person name="Hutchinson M.I."/>
            <person name="Powell A.J."/>
            <person name="Barry K."/>
            <person name="Miller A.N."/>
            <person name="Grigoriev I.V."/>
            <person name="Debuchy R."/>
            <person name="Gladieux P."/>
            <person name="Thoren M.H."/>
            <person name="Johannesson H."/>
        </authorList>
    </citation>
    <scope>NUCLEOTIDE SEQUENCE</scope>
    <source>
        <strain evidence="9">CBS 359.72</strain>
    </source>
</reference>
<feature type="transmembrane region" description="Helical" evidence="7">
    <location>
        <begin position="135"/>
        <end position="153"/>
    </location>
</feature>
<keyword evidence="7" id="KW-0333">Golgi apparatus</keyword>
<protein>
    <recommendedName>
        <fullName evidence="7">GDP-mannose transporter</fullName>
        <shortName evidence="7">GMT</shortName>
    </recommendedName>
</protein>
<feature type="transmembrane region" description="Helical" evidence="7">
    <location>
        <begin position="69"/>
        <end position="90"/>
    </location>
</feature>
<evidence type="ECO:0000256" key="7">
    <source>
        <dbReference type="RuleBase" id="RU367097"/>
    </source>
</evidence>
<evidence type="ECO:0000256" key="5">
    <source>
        <dbReference type="ARBA" id="ARBA00022989"/>
    </source>
</evidence>
<evidence type="ECO:0000256" key="2">
    <source>
        <dbReference type="ARBA" id="ARBA00010425"/>
    </source>
</evidence>
<keyword evidence="5 7" id="KW-1133">Transmembrane helix</keyword>
<dbReference type="GO" id="GO:0000139">
    <property type="term" value="C:Golgi membrane"/>
    <property type="evidence" value="ECO:0007669"/>
    <property type="project" value="UniProtKB-SubCell"/>
</dbReference>
<dbReference type="GO" id="GO:0030659">
    <property type="term" value="C:cytoplasmic vesicle membrane"/>
    <property type="evidence" value="ECO:0007669"/>
    <property type="project" value="UniProtKB-SubCell"/>
</dbReference>
<comment type="subcellular location">
    <subcellularLocation>
        <location evidence="7">Golgi apparatus membrane</location>
        <topology evidence="7">Multi-pass membrane protein</topology>
    </subcellularLocation>
    <subcellularLocation>
        <location evidence="7">Cytoplasmic vesicle membrane</location>
        <topology evidence="7">Multi-pass membrane protein</topology>
    </subcellularLocation>
    <subcellularLocation>
        <location evidence="7">Endoplasmic reticulum membrane</location>
        <topology evidence="7">Multi-pass membrane protein</topology>
    </subcellularLocation>
</comment>
<feature type="transmembrane region" description="Helical" evidence="7">
    <location>
        <begin position="340"/>
        <end position="358"/>
    </location>
</feature>
<feature type="transmembrane region" description="Helical" evidence="7">
    <location>
        <begin position="242"/>
        <end position="263"/>
    </location>
</feature>
<feature type="region of interest" description="Disordered" evidence="8">
    <location>
        <begin position="1"/>
        <end position="60"/>
    </location>
</feature>
<name>A0AAN7CXY5_9PEZI</name>
<keyword evidence="7" id="KW-0813">Transport</keyword>
<evidence type="ECO:0000256" key="6">
    <source>
        <dbReference type="ARBA" id="ARBA00023136"/>
    </source>
</evidence>
<organism evidence="9 10">
    <name type="scientific">Corynascus novoguineensis</name>
    <dbReference type="NCBI Taxonomy" id="1126955"/>
    <lineage>
        <taxon>Eukaryota</taxon>
        <taxon>Fungi</taxon>
        <taxon>Dikarya</taxon>
        <taxon>Ascomycota</taxon>
        <taxon>Pezizomycotina</taxon>
        <taxon>Sordariomycetes</taxon>
        <taxon>Sordariomycetidae</taxon>
        <taxon>Sordariales</taxon>
        <taxon>Chaetomiaceae</taxon>
        <taxon>Corynascus</taxon>
    </lineage>
</organism>
<dbReference type="AlphaFoldDB" id="A0AAN7CXY5"/>
<evidence type="ECO:0000256" key="4">
    <source>
        <dbReference type="ARBA" id="ARBA00022692"/>
    </source>
</evidence>
<feature type="transmembrane region" description="Helical" evidence="7">
    <location>
        <begin position="306"/>
        <end position="328"/>
    </location>
</feature>
<comment type="caution">
    <text evidence="9">The sequence shown here is derived from an EMBL/GenBank/DDBJ whole genome shotgun (WGS) entry which is preliminary data.</text>
</comment>
<evidence type="ECO:0000256" key="1">
    <source>
        <dbReference type="ARBA" id="ARBA00003420"/>
    </source>
</evidence>
<gene>
    <name evidence="9" type="ORF">C7999DRAFT_29601</name>
</gene>
<evidence type="ECO:0000256" key="8">
    <source>
        <dbReference type="SAM" id="MobiDB-lite"/>
    </source>
</evidence>
<comment type="similarity">
    <text evidence="2 7">Belongs to the TPT transporter family. SLC35D subfamily.</text>
</comment>
<keyword evidence="4 7" id="KW-0812">Transmembrane</keyword>
<dbReference type="InterPro" id="IPR050186">
    <property type="entry name" value="TPT_transporter"/>
</dbReference>
<feature type="transmembrane region" description="Helical" evidence="7">
    <location>
        <begin position="165"/>
        <end position="185"/>
    </location>
</feature>
<dbReference type="GO" id="GO:0005789">
    <property type="term" value="C:endoplasmic reticulum membrane"/>
    <property type="evidence" value="ECO:0007669"/>
    <property type="project" value="UniProtKB-SubCell"/>
</dbReference>
<keyword evidence="7" id="KW-0256">Endoplasmic reticulum</keyword>
<dbReference type="Proteomes" id="UP001303647">
    <property type="component" value="Unassembled WGS sequence"/>
</dbReference>
<feature type="compositionally biased region" description="Acidic residues" evidence="8">
    <location>
        <begin position="41"/>
        <end position="52"/>
    </location>
</feature>
<reference evidence="9" key="1">
    <citation type="journal article" date="2023" name="Mol. Phylogenet. Evol.">
        <title>Genome-scale phylogeny and comparative genomics of the fungal order Sordariales.</title>
        <authorList>
            <person name="Hensen N."/>
            <person name="Bonometti L."/>
            <person name="Westerberg I."/>
            <person name="Brannstrom I.O."/>
            <person name="Guillou S."/>
            <person name="Cros-Aarteil S."/>
            <person name="Calhoun S."/>
            <person name="Haridas S."/>
            <person name="Kuo A."/>
            <person name="Mondo S."/>
            <person name="Pangilinan J."/>
            <person name="Riley R."/>
            <person name="LaButti K."/>
            <person name="Andreopoulos B."/>
            <person name="Lipzen A."/>
            <person name="Chen C."/>
            <person name="Yan M."/>
            <person name="Daum C."/>
            <person name="Ng V."/>
            <person name="Clum A."/>
            <person name="Steindorff A."/>
            <person name="Ohm R.A."/>
            <person name="Martin F."/>
            <person name="Silar P."/>
            <person name="Natvig D.O."/>
            <person name="Lalanne C."/>
            <person name="Gautier V."/>
            <person name="Ament-Velasquez S.L."/>
            <person name="Kruys A."/>
            <person name="Hutchinson M.I."/>
            <person name="Powell A.J."/>
            <person name="Barry K."/>
            <person name="Miller A.N."/>
            <person name="Grigoriev I.V."/>
            <person name="Debuchy R."/>
            <person name="Gladieux P."/>
            <person name="Hiltunen Thoren M."/>
            <person name="Johannesson H."/>
        </authorList>
    </citation>
    <scope>NUCLEOTIDE SEQUENCE</scope>
    <source>
        <strain evidence="9">CBS 359.72</strain>
    </source>
</reference>
<feature type="compositionally biased region" description="Polar residues" evidence="8">
    <location>
        <begin position="9"/>
        <end position="19"/>
    </location>
</feature>
<feature type="transmembrane region" description="Helical" evidence="7">
    <location>
        <begin position="102"/>
        <end position="123"/>
    </location>
</feature>
<proteinExistence type="inferred from homology"/>
<keyword evidence="6 7" id="KW-0472">Membrane</keyword>
<feature type="transmembrane region" description="Helical" evidence="7">
    <location>
        <begin position="364"/>
        <end position="385"/>
    </location>
</feature>
<keyword evidence="7" id="KW-0968">Cytoplasmic vesicle</keyword>
<keyword evidence="7" id="KW-0762">Sugar transport</keyword>
<keyword evidence="10" id="KW-1185">Reference proteome</keyword>
<evidence type="ECO:0000256" key="3">
    <source>
        <dbReference type="ARBA" id="ARBA00011182"/>
    </source>
</evidence>
<dbReference type="EMBL" id="MU857618">
    <property type="protein sequence ID" value="KAK4249926.1"/>
    <property type="molecule type" value="Genomic_DNA"/>
</dbReference>
<sequence length="398" mass="43535">MADTKGVPSLSSDRATQVLSPRLSRLGDPGNDEEKQKLPDDLESGEDVEDDELLAKEERRKRPVPKKSSFISGLIWMVINTLATIGIVFTNKAIFSDPSLKLAQLTFACFHFLVTYLTLFLLSRPRLAFFVPRRVPLLDILPLSLAMSLNVILPNLSLAFSTVTFYQIARILLTPTVAILNYMLYRATLPRLAILALVPACLGVGLVSYYDTLPPQSHSHNNQHFHHKQQQQRQAVQTTSPLGVIFALSGTLASALYTVWIAAYHRRLRLTSMQLLLNQAPVSAGLLLYAIPLVDAWPASWRALSAGRWTLILLSGAFASLINISQFFIVARAGPVSSTVVGHVKTCAIVALGWAVSGRGVKDWGSLGGVAIAVGGIIVYSIIMLKEQEKQAVAQKGR</sequence>
<dbReference type="PANTHER" id="PTHR11132">
    <property type="entry name" value="SOLUTE CARRIER FAMILY 35"/>
    <property type="match status" value="1"/>
</dbReference>
<accession>A0AAN7CXY5</accession>
<feature type="transmembrane region" description="Helical" evidence="7">
    <location>
        <begin position="275"/>
        <end position="294"/>
    </location>
</feature>
<evidence type="ECO:0000313" key="10">
    <source>
        <dbReference type="Proteomes" id="UP001303647"/>
    </source>
</evidence>
<comment type="subunit">
    <text evidence="3 7">Homooligomer.</text>
</comment>